<evidence type="ECO:0000313" key="4">
    <source>
        <dbReference type="Proteomes" id="UP000578531"/>
    </source>
</evidence>
<keyword evidence="2" id="KW-0808">Transferase</keyword>
<dbReference type="Proteomes" id="UP000578531">
    <property type="component" value="Unassembled WGS sequence"/>
</dbReference>
<evidence type="ECO:0000256" key="1">
    <source>
        <dbReference type="ARBA" id="ARBA00006439"/>
    </source>
</evidence>
<dbReference type="PANTHER" id="PTHR42034:SF1">
    <property type="entry name" value="CONDENSATION DOMAIN-CONTAINING PROTEIN"/>
    <property type="match status" value="1"/>
</dbReference>
<dbReference type="EMBL" id="JACCJC010000103">
    <property type="protein sequence ID" value="KAF6225370.1"/>
    <property type="molecule type" value="Genomic_DNA"/>
</dbReference>
<evidence type="ECO:0000256" key="2">
    <source>
        <dbReference type="ARBA" id="ARBA00022679"/>
    </source>
</evidence>
<comment type="similarity">
    <text evidence="1">Belongs to the trichothecene O-acetyltransferase family.</text>
</comment>
<dbReference type="GO" id="GO:0043386">
    <property type="term" value="P:mycotoxin biosynthetic process"/>
    <property type="evidence" value="ECO:0007669"/>
    <property type="project" value="InterPro"/>
</dbReference>
<evidence type="ECO:0008006" key="5">
    <source>
        <dbReference type="Google" id="ProtNLM"/>
    </source>
</evidence>
<reference evidence="3 4" key="1">
    <citation type="journal article" date="2020" name="Genomics">
        <title>Complete, high-quality genomes from long-read metagenomic sequencing of two wolf lichen thalli reveals enigmatic genome architecture.</title>
        <authorList>
            <person name="McKenzie S.K."/>
            <person name="Walston R.F."/>
            <person name="Allen J.L."/>
        </authorList>
    </citation>
    <scope>NUCLEOTIDE SEQUENCE [LARGE SCALE GENOMIC DNA]</scope>
    <source>
        <strain evidence="3">WasteWater2</strain>
    </source>
</reference>
<dbReference type="Pfam" id="PF07428">
    <property type="entry name" value="Tri3"/>
    <property type="match status" value="1"/>
</dbReference>
<name>A0A8H6CL47_9LECA</name>
<comment type="caution">
    <text evidence="3">The sequence shown here is derived from an EMBL/GenBank/DDBJ whole genome shotgun (WGS) entry which is preliminary data.</text>
</comment>
<protein>
    <recommendedName>
        <fullName evidence="5">Condensation domain-containing protein</fullName>
    </recommendedName>
</protein>
<dbReference type="InterPro" id="IPR023213">
    <property type="entry name" value="CAT-like_dom_sf"/>
</dbReference>
<dbReference type="OrthoDB" id="2548233at2759"/>
<dbReference type="Gene3D" id="3.30.559.30">
    <property type="entry name" value="Nonribosomal peptide synthetase, condensation domain"/>
    <property type="match status" value="1"/>
</dbReference>
<keyword evidence="4" id="KW-1185">Reference proteome</keyword>
<accession>A0A8H6CL47</accession>
<sequence>MSLLPLIEPSLYNWRPSTKTPNLYLRRALGAETRWARQAPGPRQMFLSGRFTLTGPCSTLSLEAFGNAAEHAWLRVRCEFPEVVLGPSSEQGEDGSILLELKIPGSDGEAREWMRRSLFFGTCEEGNSAEEEMRQAVITHPVCVRLTARVDQEGKVAGAEFAFRVDHMTADGVGAYILAGCYFEFLAHAVSGREATLDWEALKGKLPMPWVGMMNSEQRTEGKEFEEGVKNLTNLVMEASKSEWGMEVVSKDGYMPKAIHKRFSVEESDAILLGVKNKLGKACSVTHLGHAAMVMTMLKFKPVSERPTHGDHLVSPLFINGRRYLDQGVPGSHSHISLCRAFSAIEFRDVESYILSDNASREEVQGKLRLACAEAFRSYQAVRDQKSVLTESLSVAEHMARAKTMKAFKGKWTADAFFLSDGLIETHISNSYCDQTRTHKVLEVDDVQFTASPDGPPLVIRMSTFRQAINLSAEWNGAQHVDEDIRRFLENVAELMLSLIRD</sequence>
<dbReference type="RefSeq" id="XP_037158499.1">
    <property type="nucleotide sequence ID" value="XM_037314588.1"/>
</dbReference>
<organism evidence="3 4">
    <name type="scientific">Letharia columbiana</name>
    <dbReference type="NCBI Taxonomy" id="112416"/>
    <lineage>
        <taxon>Eukaryota</taxon>
        <taxon>Fungi</taxon>
        <taxon>Dikarya</taxon>
        <taxon>Ascomycota</taxon>
        <taxon>Pezizomycotina</taxon>
        <taxon>Lecanoromycetes</taxon>
        <taxon>OSLEUM clade</taxon>
        <taxon>Lecanoromycetidae</taxon>
        <taxon>Lecanorales</taxon>
        <taxon>Lecanorineae</taxon>
        <taxon>Parmeliaceae</taxon>
        <taxon>Letharia</taxon>
    </lineage>
</organism>
<proteinExistence type="inferred from homology"/>
<dbReference type="GeneID" id="59294387"/>
<gene>
    <name evidence="3" type="ORF">HO173_012754</name>
</gene>
<dbReference type="PANTHER" id="PTHR42034">
    <property type="entry name" value="CHROMOSOME 7, WHOLE GENOME SHOTGUN SEQUENCE-RELATED"/>
    <property type="match status" value="1"/>
</dbReference>
<dbReference type="Gene3D" id="3.30.559.10">
    <property type="entry name" value="Chloramphenicol acetyltransferase-like domain"/>
    <property type="match status" value="1"/>
</dbReference>
<dbReference type="GO" id="GO:0016407">
    <property type="term" value="F:acetyltransferase activity"/>
    <property type="evidence" value="ECO:0007669"/>
    <property type="project" value="InterPro"/>
</dbReference>
<evidence type="ECO:0000313" key="3">
    <source>
        <dbReference type="EMBL" id="KAF6225370.1"/>
    </source>
</evidence>
<dbReference type="InterPro" id="IPR009992">
    <property type="entry name" value="Tri3/Sat12/Sat16/Mac1"/>
</dbReference>
<dbReference type="AlphaFoldDB" id="A0A8H6CL47"/>